<comment type="caution">
    <text evidence="10">The sequence shown here is derived from an EMBL/GenBank/DDBJ whole genome shotgun (WGS) entry which is preliminary data.</text>
</comment>
<dbReference type="RefSeq" id="WP_310075342.1">
    <property type="nucleotide sequence ID" value="NZ_JAVDVX010000007.1"/>
</dbReference>
<dbReference type="EMBL" id="JAVDVX010000007">
    <property type="protein sequence ID" value="MDR7091726.1"/>
    <property type="molecule type" value="Genomic_DNA"/>
</dbReference>
<evidence type="ECO:0000256" key="6">
    <source>
        <dbReference type="ARBA" id="ARBA00023136"/>
    </source>
</evidence>
<dbReference type="HAMAP" id="MF_00910">
    <property type="entry name" value="FtsL"/>
    <property type="match status" value="1"/>
</dbReference>
<comment type="function">
    <text evidence="8">Essential cell division protein. May link together the upstream cell division proteins, which are predominantly cytoplasmic, with the downstream cell division proteins, which are predominantly periplasmic.</text>
</comment>
<dbReference type="Pfam" id="PF04999">
    <property type="entry name" value="FtsL"/>
    <property type="match status" value="1"/>
</dbReference>
<dbReference type="PANTHER" id="PTHR37479:SF1">
    <property type="entry name" value="CELL DIVISION PROTEIN FTSL"/>
    <property type="match status" value="1"/>
</dbReference>
<dbReference type="Proteomes" id="UP001253595">
    <property type="component" value="Unassembled WGS sequence"/>
</dbReference>
<keyword evidence="5 8" id="KW-1133">Transmembrane helix</keyword>
<keyword evidence="8" id="KW-0997">Cell inner membrane</keyword>
<evidence type="ECO:0000256" key="9">
    <source>
        <dbReference type="NCBIfam" id="TIGR02209"/>
    </source>
</evidence>
<evidence type="ECO:0000256" key="4">
    <source>
        <dbReference type="ARBA" id="ARBA00022692"/>
    </source>
</evidence>
<keyword evidence="6 8" id="KW-0472">Membrane</keyword>
<keyword evidence="3 8" id="KW-0132">Cell division</keyword>
<sequence length="118" mass="12863">MNRSHPSQPKPLSPGVILVVAFLWVATLASAIGVVATTQVVRRDVNSLETLRREASQLQVQWGQYLLEQSTWAAYGRVENAAVSELNMMAPTPEEMVMISGNHVIEKHNQAEPAAGGQ</sequence>
<evidence type="ECO:0000256" key="5">
    <source>
        <dbReference type="ARBA" id="ARBA00022989"/>
    </source>
</evidence>
<evidence type="ECO:0000256" key="2">
    <source>
        <dbReference type="ARBA" id="ARBA00022475"/>
    </source>
</evidence>
<comment type="subunit">
    <text evidence="8">Part of a complex composed of FtsB, FtsL and FtsQ.</text>
</comment>
<dbReference type="InterPro" id="IPR011922">
    <property type="entry name" value="Cell_div_FtsL"/>
</dbReference>
<proteinExistence type="inferred from homology"/>
<dbReference type="GO" id="GO:0051301">
    <property type="term" value="P:cell division"/>
    <property type="evidence" value="ECO:0007669"/>
    <property type="project" value="UniProtKB-KW"/>
</dbReference>
<evidence type="ECO:0000256" key="7">
    <source>
        <dbReference type="ARBA" id="ARBA00023306"/>
    </source>
</evidence>
<evidence type="ECO:0000313" key="11">
    <source>
        <dbReference type="Proteomes" id="UP001253595"/>
    </source>
</evidence>
<keyword evidence="11" id="KW-1185">Reference proteome</keyword>
<accession>A0ABU1V2P6</accession>
<evidence type="ECO:0000256" key="1">
    <source>
        <dbReference type="ARBA" id="ARBA00004401"/>
    </source>
</evidence>
<evidence type="ECO:0000313" key="10">
    <source>
        <dbReference type="EMBL" id="MDR7091726.1"/>
    </source>
</evidence>
<dbReference type="NCBIfam" id="TIGR02209">
    <property type="entry name" value="ftsL_broad"/>
    <property type="match status" value="1"/>
</dbReference>
<protein>
    <recommendedName>
        <fullName evidence="8 9">Cell division protein FtsL</fullName>
    </recommendedName>
</protein>
<name>A0ABU1V2P6_9GAMM</name>
<evidence type="ECO:0000256" key="8">
    <source>
        <dbReference type="HAMAP-Rule" id="MF_00910"/>
    </source>
</evidence>
<comment type="subcellular location">
    <subcellularLocation>
        <location evidence="8">Cell inner membrane</location>
        <topology evidence="8">Single-pass type II membrane protein</topology>
    </subcellularLocation>
    <subcellularLocation>
        <location evidence="1">Cell membrane</location>
        <topology evidence="1">Single-pass type II membrane protein</topology>
    </subcellularLocation>
    <text evidence="8">Localizes to the division septum where it forms a ring structure.</text>
</comment>
<keyword evidence="2 8" id="KW-1003">Cell membrane</keyword>
<comment type="similarity">
    <text evidence="8">Belongs to the FtsL family.</text>
</comment>
<gene>
    <name evidence="8" type="primary">ftsL</name>
    <name evidence="10" type="ORF">J2X05_003761</name>
</gene>
<reference evidence="10 11" key="1">
    <citation type="submission" date="2023-07" db="EMBL/GenBank/DDBJ databases">
        <title>Sorghum-associated microbial communities from plants grown in Nebraska, USA.</title>
        <authorList>
            <person name="Schachtman D."/>
        </authorList>
    </citation>
    <scope>NUCLEOTIDE SEQUENCE [LARGE SCALE GENOMIC DNA]</scope>
    <source>
        <strain evidence="10 11">BE190</strain>
    </source>
</reference>
<keyword evidence="4 8" id="KW-0812">Transmembrane</keyword>
<dbReference type="PANTHER" id="PTHR37479">
    <property type="entry name" value="CELL DIVISION PROTEIN FTSL"/>
    <property type="match status" value="1"/>
</dbReference>
<organism evidence="10 11">
    <name type="scientific">Cellvibrio fibrivorans</name>
    <dbReference type="NCBI Taxonomy" id="126350"/>
    <lineage>
        <taxon>Bacteria</taxon>
        <taxon>Pseudomonadati</taxon>
        <taxon>Pseudomonadota</taxon>
        <taxon>Gammaproteobacteria</taxon>
        <taxon>Cellvibrionales</taxon>
        <taxon>Cellvibrionaceae</taxon>
        <taxon>Cellvibrio</taxon>
    </lineage>
</organism>
<evidence type="ECO:0000256" key="3">
    <source>
        <dbReference type="ARBA" id="ARBA00022618"/>
    </source>
</evidence>
<keyword evidence="7 8" id="KW-0131">Cell cycle</keyword>